<accession>A0A0V1CDE3</accession>
<reference evidence="1 2" key="1">
    <citation type="submission" date="2015-01" db="EMBL/GenBank/DDBJ databases">
        <title>Evolution of Trichinella species and genotypes.</title>
        <authorList>
            <person name="Korhonen P.K."/>
            <person name="Edoardo P."/>
            <person name="Giuseppe L.R."/>
            <person name="Gasser R.B."/>
        </authorList>
    </citation>
    <scope>NUCLEOTIDE SEQUENCE [LARGE SCALE GENOMIC DNA]</scope>
    <source>
        <strain evidence="1">ISS120</strain>
    </source>
</reference>
<gene>
    <name evidence="1" type="ORF">T03_8943</name>
</gene>
<dbReference type="EMBL" id="JYDI01000247">
    <property type="protein sequence ID" value="KRY47309.1"/>
    <property type="molecule type" value="Genomic_DNA"/>
</dbReference>
<keyword evidence="2" id="KW-1185">Reference proteome</keyword>
<name>A0A0V1CDE3_TRIBR</name>
<comment type="caution">
    <text evidence="1">The sequence shown here is derived from an EMBL/GenBank/DDBJ whole genome shotgun (WGS) entry which is preliminary data.</text>
</comment>
<dbReference type="AlphaFoldDB" id="A0A0V1CDE3"/>
<evidence type="ECO:0000313" key="2">
    <source>
        <dbReference type="Proteomes" id="UP000054653"/>
    </source>
</evidence>
<sequence>MVGHFIAAFSVLFNAETMLCKTDGSNNFHLHHHLVDCCVLSALSSSSSSSCV</sequence>
<proteinExistence type="predicted"/>
<evidence type="ECO:0000313" key="1">
    <source>
        <dbReference type="EMBL" id="KRY47309.1"/>
    </source>
</evidence>
<dbReference type="Proteomes" id="UP000054653">
    <property type="component" value="Unassembled WGS sequence"/>
</dbReference>
<protein>
    <submittedName>
        <fullName evidence="1">Uncharacterized protein</fullName>
    </submittedName>
</protein>
<organism evidence="1 2">
    <name type="scientific">Trichinella britovi</name>
    <name type="common">Parasitic roundworm</name>
    <dbReference type="NCBI Taxonomy" id="45882"/>
    <lineage>
        <taxon>Eukaryota</taxon>
        <taxon>Metazoa</taxon>
        <taxon>Ecdysozoa</taxon>
        <taxon>Nematoda</taxon>
        <taxon>Enoplea</taxon>
        <taxon>Dorylaimia</taxon>
        <taxon>Trichinellida</taxon>
        <taxon>Trichinellidae</taxon>
        <taxon>Trichinella</taxon>
    </lineage>
</organism>